<comment type="pathway">
    <text evidence="9">Protein modification; lipoprotein biosynthesis (signal peptide cleavage).</text>
</comment>
<dbReference type="InterPro" id="IPR001872">
    <property type="entry name" value="Peptidase_A8"/>
</dbReference>
<evidence type="ECO:0000256" key="9">
    <source>
        <dbReference type="HAMAP-Rule" id="MF_00161"/>
    </source>
</evidence>
<feature type="transmembrane region" description="Helical" evidence="9">
    <location>
        <begin position="100"/>
        <end position="118"/>
    </location>
</feature>
<evidence type="ECO:0000256" key="8">
    <source>
        <dbReference type="ARBA" id="ARBA00023136"/>
    </source>
</evidence>
<dbReference type="PRINTS" id="PR00781">
    <property type="entry name" value="LIPOSIGPTASE"/>
</dbReference>
<dbReference type="HAMAP" id="MF_00161">
    <property type="entry name" value="LspA"/>
    <property type="match status" value="1"/>
</dbReference>
<organism evidence="12 13">
    <name type="scientific">Thiohalocapsa halophila</name>
    <dbReference type="NCBI Taxonomy" id="69359"/>
    <lineage>
        <taxon>Bacteria</taxon>
        <taxon>Pseudomonadati</taxon>
        <taxon>Pseudomonadota</taxon>
        <taxon>Gammaproteobacteria</taxon>
        <taxon>Chromatiales</taxon>
        <taxon>Chromatiaceae</taxon>
        <taxon>Thiohalocapsa</taxon>
    </lineage>
</organism>
<evidence type="ECO:0000256" key="7">
    <source>
        <dbReference type="ARBA" id="ARBA00022989"/>
    </source>
</evidence>
<keyword evidence="4 9" id="KW-0812">Transmembrane</keyword>
<accession>A0ABS1CKV7</accession>
<comment type="similarity">
    <text evidence="1 9 11">Belongs to the peptidase A8 family.</text>
</comment>
<dbReference type="Pfam" id="PF01252">
    <property type="entry name" value="Peptidase_A8"/>
    <property type="match status" value="1"/>
</dbReference>
<keyword evidence="7 9" id="KW-1133">Transmembrane helix</keyword>
<comment type="caution">
    <text evidence="12">The sequence shown here is derived from an EMBL/GenBank/DDBJ whole genome shotgun (WGS) entry which is preliminary data.</text>
</comment>
<evidence type="ECO:0000256" key="1">
    <source>
        <dbReference type="ARBA" id="ARBA00006139"/>
    </source>
</evidence>
<comment type="catalytic activity">
    <reaction evidence="9 10">
        <text>Release of signal peptides from bacterial membrane prolipoproteins. Hydrolyzes -Xaa-Yaa-Zaa-|-(S,diacylglyceryl)Cys-, in which Xaa is hydrophobic (preferably Leu), and Yaa (Ala or Ser) and Zaa (Gly or Ala) have small, neutral side chains.</text>
        <dbReference type="EC" id="3.4.23.36"/>
    </reaction>
</comment>
<keyword evidence="13" id="KW-1185">Reference proteome</keyword>
<evidence type="ECO:0000256" key="2">
    <source>
        <dbReference type="ARBA" id="ARBA00022475"/>
    </source>
</evidence>
<keyword evidence="8 9" id="KW-0472">Membrane</keyword>
<evidence type="ECO:0000256" key="11">
    <source>
        <dbReference type="RuleBase" id="RU004181"/>
    </source>
</evidence>
<evidence type="ECO:0000256" key="4">
    <source>
        <dbReference type="ARBA" id="ARBA00022692"/>
    </source>
</evidence>
<evidence type="ECO:0000256" key="5">
    <source>
        <dbReference type="ARBA" id="ARBA00022750"/>
    </source>
</evidence>
<comment type="function">
    <text evidence="9 10">This protein specifically catalyzes the removal of signal peptides from prolipoproteins.</text>
</comment>
<dbReference type="EC" id="3.4.23.36" evidence="9"/>
<evidence type="ECO:0000256" key="6">
    <source>
        <dbReference type="ARBA" id="ARBA00022801"/>
    </source>
</evidence>
<comment type="caution">
    <text evidence="9">Lacks conserved residue(s) required for the propagation of feature annotation.</text>
</comment>
<keyword evidence="5 9" id="KW-0064">Aspartyl protease</keyword>
<dbReference type="PANTHER" id="PTHR33695:SF1">
    <property type="entry name" value="LIPOPROTEIN SIGNAL PEPTIDASE"/>
    <property type="match status" value="1"/>
</dbReference>
<reference evidence="12 13" key="1">
    <citation type="journal article" date="2020" name="Microorganisms">
        <title>Osmotic Adaptation and Compatible Solute Biosynthesis of Phototrophic Bacteria as Revealed from Genome Analyses.</title>
        <authorList>
            <person name="Imhoff J.F."/>
            <person name="Rahn T."/>
            <person name="Kunzel S."/>
            <person name="Keller A."/>
            <person name="Neulinger S.C."/>
        </authorList>
    </citation>
    <scope>NUCLEOTIDE SEQUENCE [LARGE SCALE GENOMIC DNA]</scope>
    <source>
        <strain evidence="12 13">DSM 6210</strain>
    </source>
</reference>
<evidence type="ECO:0000256" key="3">
    <source>
        <dbReference type="ARBA" id="ARBA00022670"/>
    </source>
</evidence>
<dbReference type="Proteomes" id="UP000748752">
    <property type="component" value="Unassembled WGS sequence"/>
</dbReference>
<keyword evidence="3 9" id="KW-0645">Protease</keyword>
<comment type="subcellular location">
    <subcellularLocation>
        <location evidence="9">Cell membrane</location>
        <topology evidence="9">Multi-pass membrane protein</topology>
    </subcellularLocation>
</comment>
<feature type="transmembrane region" description="Helical" evidence="9">
    <location>
        <begin position="148"/>
        <end position="164"/>
    </location>
</feature>
<feature type="active site" evidence="9">
    <location>
        <position position="152"/>
    </location>
</feature>
<evidence type="ECO:0000313" key="13">
    <source>
        <dbReference type="Proteomes" id="UP000748752"/>
    </source>
</evidence>
<feature type="transmembrane region" description="Helical" evidence="9">
    <location>
        <begin position="75"/>
        <end position="94"/>
    </location>
</feature>
<gene>
    <name evidence="9" type="primary">lspA</name>
    <name evidence="12" type="ORF">CKO31_17830</name>
</gene>
<dbReference type="PROSITE" id="PS00855">
    <property type="entry name" value="SPASE_II"/>
    <property type="match status" value="1"/>
</dbReference>
<keyword evidence="2 9" id="KW-1003">Cell membrane</keyword>
<dbReference type="PANTHER" id="PTHR33695">
    <property type="entry name" value="LIPOPROTEIN SIGNAL PEPTIDASE"/>
    <property type="match status" value="1"/>
</dbReference>
<feature type="active site" evidence="9">
    <location>
        <position position="128"/>
    </location>
</feature>
<proteinExistence type="inferred from homology"/>
<dbReference type="EMBL" id="NRRV01000051">
    <property type="protein sequence ID" value="MBK1632568.1"/>
    <property type="molecule type" value="Genomic_DNA"/>
</dbReference>
<keyword evidence="6 9" id="KW-0378">Hydrolase</keyword>
<sequence>MRAPSRSDAHPSPVKHWLWLSLVVLLLDQASKWLVLAWLEPYQVVELVPNLNLTLMFNTGAAFSLLSDAGGWQRWLFAAFALAVTLVLVVWLLRLKPGEGWLAAGLALIVGGAVGNLVDRMLLGHVVDFIQVYLPFIPLALFNPWPSFNVADSAITIGVVMLIIESLRGERRHDTAAER</sequence>
<name>A0ABS1CKV7_9GAMM</name>
<evidence type="ECO:0000256" key="10">
    <source>
        <dbReference type="RuleBase" id="RU000594"/>
    </source>
</evidence>
<protein>
    <recommendedName>
        <fullName evidence="9">Lipoprotein signal peptidase</fullName>
        <ecNumber evidence="9">3.4.23.36</ecNumber>
    </recommendedName>
    <alternativeName>
        <fullName evidence="9">Prolipoprotein signal peptidase</fullName>
    </alternativeName>
    <alternativeName>
        <fullName evidence="9">Signal peptidase II</fullName>
        <shortName evidence="9">SPase II</shortName>
    </alternativeName>
</protein>
<evidence type="ECO:0000313" key="12">
    <source>
        <dbReference type="EMBL" id="MBK1632568.1"/>
    </source>
</evidence>
<dbReference type="NCBIfam" id="TIGR00077">
    <property type="entry name" value="lspA"/>
    <property type="match status" value="1"/>
</dbReference>